<sequence>MARMLGKSSERPFVYGAGTGDTKKCFGCLDGCGYAADNKTQRKRERNELRNWANEYEDSPEDEFFACPKGGLACICNKINCLDDRLYNDCRSCGKDIGWDDGSTVCIDCLAAALGLEPK</sequence>
<name>A0AAW6LLM5_RHOSG</name>
<protein>
    <submittedName>
        <fullName evidence="1">Uncharacterized protein</fullName>
    </submittedName>
</protein>
<dbReference type="RefSeq" id="WP_275232330.1">
    <property type="nucleotide sequence ID" value="NZ_JARDXE010000017.1"/>
</dbReference>
<comment type="caution">
    <text evidence="1">The sequence shown here is derived from an EMBL/GenBank/DDBJ whole genome shotgun (WGS) entry which is preliminary data.</text>
</comment>
<dbReference type="AlphaFoldDB" id="A0AAW6LLM5"/>
<dbReference type="EMBL" id="JARDXE010000017">
    <property type="protein sequence ID" value="MDE8648093.1"/>
    <property type="molecule type" value="Genomic_DNA"/>
</dbReference>
<accession>A0AAW6LLM5</accession>
<evidence type="ECO:0000313" key="2">
    <source>
        <dbReference type="Proteomes" id="UP001217325"/>
    </source>
</evidence>
<evidence type="ECO:0000313" key="1">
    <source>
        <dbReference type="EMBL" id="MDE8648093.1"/>
    </source>
</evidence>
<reference evidence="1" key="1">
    <citation type="submission" date="2023-02" db="EMBL/GenBank/DDBJ databases">
        <title>A novel hydrolase synthesized by Rhodococcus erythropolis HQ is responsible for the detoxification of Zearalenone.</title>
        <authorList>
            <person name="Hu J."/>
            <person name="Xu J."/>
        </authorList>
    </citation>
    <scope>NUCLEOTIDE SEQUENCE</scope>
    <source>
        <strain evidence="1">HQ</strain>
    </source>
</reference>
<gene>
    <name evidence="1" type="ORF">PXH69_24250</name>
</gene>
<organism evidence="1 2">
    <name type="scientific">Rhodococcus qingshengii</name>
    <dbReference type="NCBI Taxonomy" id="334542"/>
    <lineage>
        <taxon>Bacteria</taxon>
        <taxon>Bacillati</taxon>
        <taxon>Actinomycetota</taxon>
        <taxon>Actinomycetes</taxon>
        <taxon>Mycobacteriales</taxon>
        <taxon>Nocardiaceae</taxon>
        <taxon>Rhodococcus</taxon>
        <taxon>Rhodococcus erythropolis group</taxon>
    </lineage>
</organism>
<proteinExistence type="predicted"/>
<dbReference type="Proteomes" id="UP001217325">
    <property type="component" value="Unassembled WGS sequence"/>
</dbReference>